<gene>
    <name evidence="11" type="ORF">HNY73_000890</name>
</gene>
<feature type="compositionally biased region" description="Basic and acidic residues" evidence="8">
    <location>
        <begin position="1139"/>
        <end position="1150"/>
    </location>
</feature>
<feature type="compositionally biased region" description="Basic and acidic residues" evidence="8">
    <location>
        <begin position="41"/>
        <end position="55"/>
    </location>
</feature>
<feature type="transmembrane region" description="Helical" evidence="9">
    <location>
        <begin position="1040"/>
        <end position="1058"/>
    </location>
</feature>
<feature type="region of interest" description="Disordered" evidence="8">
    <location>
        <begin position="1134"/>
        <end position="1156"/>
    </location>
</feature>
<feature type="transmembrane region" description="Helical" evidence="9">
    <location>
        <begin position="715"/>
        <end position="741"/>
    </location>
</feature>
<feature type="transmembrane region" description="Helical" evidence="9">
    <location>
        <begin position="761"/>
        <end position="782"/>
    </location>
</feature>
<feature type="transmembrane region" description="Helical" evidence="9">
    <location>
        <begin position="866"/>
        <end position="884"/>
    </location>
</feature>
<reference evidence="11" key="1">
    <citation type="journal article" date="2020" name="bioRxiv">
        <title>Chromosome-level reference genome of the European wasp spider Argiope bruennichi: a resource for studies on range expansion and evolutionary adaptation.</title>
        <authorList>
            <person name="Sheffer M.M."/>
            <person name="Hoppe A."/>
            <person name="Krehenwinkel H."/>
            <person name="Uhl G."/>
            <person name="Kuss A.W."/>
            <person name="Jensen L."/>
            <person name="Jensen C."/>
            <person name="Gillespie R.G."/>
            <person name="Hoff K.J."/>
            <person name="Prost S."/>
        </authorList>
    </citation>
    <scope>NUCLEOTIDE SEQUENCE</scope>
</reference>
<evidence type="ECO:0000256" key="4">
    <source>
        <dbReference type="ARBA" id="ARBA00022692"/>
    </source>
</evidence>
<keyword evidence="6 9" id="KW-0472">Membrane</keyword>
<dbReference type="AlphaFoldDB" id="A0A8T0G1Z3"/>
<evidence type="ECO:0000256" key="5">
    <source>
        <dbReference type="ARBA" id="ARBA00022989"/>
    </source>
</evidence>
<evidence type="ECO:0000313" key="11">
    <source>
        <dbReference type="EMBL" id="KAF8796525.1"/>
    </source>
</evidence>
<evidence type="ECO:0000313" key="12">
    <source>
        <dbReference type="Proteomes" id="UP000807504"/>
    </source>
</evidence>
<dbReference type="Gene3D" id="1.20.1250.20">
    <property type="entry name" value="MFS general substrate transporter like domains"/>
    <property type="match status" value="1"/>
</dbReference>
<sequence length="1156" mass="129235">MDGERDENKEELKPHAPEEVKVESSVISPAIGPLDVSALHHNSDSERQFSEKNDEYESLDPVDARHLDSVYQYTSKIRQFIGLIDPEEDKPAPIPSPEIESEKGISDETTNQNLENNDGISEKLNLDESKNDPDLTKTDDGVPVLSNSSPPNNNSDAKELAAALSLEENYKEFWPLGVNNEKENPSEDNNETVEQKSQPVTTEEAERPILDNSVNKEDEQNDLSNEISQQSLTDDANEALTDAGTEEISSELDEDSNIPTCIPEDKMNAPLLGSDEIEKSNNGIDLNRPEDVLKNEEISSSVIENKPENDMNSNASAHMNQEHTAINLVETENSKMLNEPSEEEQNISSIEDSNILEDNVPNHLYNELYAISEEQDSCVTPDEIEKIPHFDDIRRLSVEIVNKVLDTAGNQLRDILNEKRKSNADANNLEERSPDLEIVSFSDDGTVKASKSEAVNVSLDKDNTNLSVNEGGSSQLSEQPELKQKLNNEIQLKEVLAKTYDFNDFQKKIEVEMNKFDPMYDVDPDIVCGIGCFKPRWIQPWATSRVYLILYSIIGILSGSYYSYLIGAMSTLEKRFAFKSKTSGFVMMLDEITPLLLGIFIGYFGGKSHRPRMVGLGMLLSSICCFISALPYFIYGPATHLSLGYSTVDNEKKLELCNVEEREGFCDDEDRLPTLTPVLLLMLGSFLKGFGNLAYYAVGLAYMDDNAKKKNTPMYFAIAFSLRLLGPMVGFLMSSFFLKYYENPFVDPGFETSDPRWIGCWWMGFLVQGVLLLIFTIPISLFPRRLPGTVDYSKSDEANQLTTSFVGLFAALKNWGKKIHFCPNFLNAIRAFLDFLGHYKFSPGLHGKPLFNCQHQPQIFNMGPPSIGAVMISMTIGGYLIWKFKPGAKFLAGALCASELMQTCAYLILMIPRCQRVEMTSYGFNNDGLILQDECNSNCNCTTNAFSPVCGPDGATMFFSPCHAGCSQKVNGTYWNCSCVFDSSGQQRDYVTDGFCVTENCWPSILAYILTMPVIQLVVNLSKVGHTIIFLRSIKPEDKSVALGTFETLICTFGFIPYPVVYGALVDSACLIWEKSCGETGNCWYYDVPKLNYLLHGTSALFSTFDACTLLGIFFLASRVHDLYKEDYETEDSTNTVKNEAESQEERKDNSSIIKL</sequence>
<comment type="similarity">
    <text evidence="2">Belongs to the organo anion transporter (TC 2.A.60) family.</text>
</comment>
<feature type="compositionally biased region" description="Polar residues" evidence="8">
    <location>
        <begin position="107"/>
        <end position="119"/>
    </location>
</feature>
<feature type="region of interest" description="Disordered" evidence="8">
    <location>
        <begin position="1"/>
        <end position="65"/>
    </location>
</feature>
<evidence type="ECO:0000256" key="8">
    <source>
        <dbReference type="SAM" id="MobiDB-lite"/>
    </source>
</evidence>
<dbReference type="Pfam" id="PF03137">
    <property type="entry name" value="OATP"/>
    <property type="match status" value="1"/>
</dbReference>
<reference evidence="11" key="2">
    <citation type="submission" date="2020-06" db="EMBL/GenBank/DDBJ databases">
        <authorList>
            <person name="Sheffer M."/>
        </authorList>
    </citation>
    <scope>NUCLEOTIDE SEQUENCE</scope>
</reference>
<dbReference type="PANTHER" id="PTHR11388">
    <property type="entry name" value="ORGANIC ANION TRANSPORTER"/>
    <property type="match status" value="1"/>
</dbReference>
<dbReference type="SUPFAM" id="SSF100895">
    <property type="entry name" value="Kazal-type serine protease inhibitors"/>
    <property type="match status" value="1"/>
</dbReference>
<dbReference type="InterPro" id="IPR004156">
    <property type="entry name" value="OATP"/>
</dbReference>
<evidence type="ECO:0000256" key="9">
    <source>
        <dbReference type="SAM" id="Phobius"/>
    </source>
</evidence>
<comment type="caution">
    <text evidence="11">The sequence shown here is derived from an EMBL/GenBank/DDBJ whole genome shotgun (WGS) entry which is preliminary data.</text>
</comment>
<dbReference type="SUPFAM" id="SSF103473">
    <property type="entry name" value="MFS general substrate transporter"/>
    <property type="match status" value="1"/>
</dbReference>
<dbReference type="EMBL" id="JABXBU010000001">
    <property type="protein sequence ID" value="KAF8796525.1"/>
    <property type="molecule type" value="Genomic_DNA"/>
</dbReference>
<feature type="compositionally biased region" description="Basic and acidic residues" evidence="8">
    <location>
        <begin position="204"/>
        <end position="218"/>
    </location>
</feature>
<feature type="transmembrane region" description="Helical" evidence="9">
    <location>
        <begin position="584"/>
        <end position="604"/>
    </location>
</feature>
<feature type="compositionally biased region" description="Basic and acidic residues" evidence="8">
    <location>
        <begin position="1"/>
        <end position="22"/>
    </location>
</feature>
<feature type="region of interest" description="Disordered" evidence="8">
    <location>
        <begin position="84"/>
        <end position="163"/>
    </location>
</feature>
<dbReference type="PROSITE" id="PS51465">
    <property type="entry name" value="KAZAL_2"/>
    <property type="match status" value="1"/>
</dbReference>
<keyword evidence="3" id="KW-1003">Cell membrane</keyword>
<evidence type="ECO:0000256" key="3">
    <source>
        <dbReference type="ARBA" id="ARBA00022475"/>
    </source>
</evidence>
<dbReference type="Pfam" id="PF07648">
    <property type="entry name" value="Kazal_2"/>
    <property type="match status" value="1"/>
</dbReference>
<feature type="transmembrane region" description="Helical" evidence="9">
    <location>
        <begin position="616"/>
        <end position="635"/>
    </location>
</feature>
<keyword evidence="12" id="KW-1185">Reference proteome</keyword>
<feature type="transmembrane region" description="Helical" evidence="9">
    <location>
        <begin position="890"/>
        <end position="909"/>
    </location>
</feature>
<evidence type="ECO:0000256" key="7">
    <source>
        <dbReference type="ARBA" id="ARBA00023157"/>
    </source>
</evidence>
<evidence type="ECO:0000256" key="1">
    <source>
        <dbReference type="ARBA" id="ARBA00004651"/>
    </source>
</evidence>
<dbReference type="InterPro" id="IPR036058">
    <property type="entry name" value="Kazal_dom_sf"/>
</dbReference>
<evidence type="ECO:0000259" key="10">
    <source>
        <dbReference type="PROSITE" id="PS51465"/>
    </source>
</evidence>
<feature type="compositionally biased region" description="Low complexity" evidence="8">
    <location>
        <begin position="146"/>
        <end position="163"/>
    </location>
</feature>
<keyword evidence="7" id="KW-1015">Disulfide bond</keyword>
<feature type="region of interest" description="Disordered" evidence="8">
    <location>
        <begin position="175"/>
        <end position="241"/>
    </location>
</feature>
<feature type="compositionally biased region" description="Basic and acidic residues" evidence="8">
    <location>
        <begin position="120"/>
        <end position="140"/>
    </location>
</feature>
<name>A0A8T0G1Z3_ARGBR</name>
<evidence type="ECO:0000256" key="6">
    <source>
        <dbReference type="ARBA" id="ARBA00023136"/>
    </source>
</evidence>
<dbReference type="CDD" id="cd17336">
    <property type="entry name" value="MFS_SLCO_OATP"/>
    <property type="match status" value="1"/>
</dbReference>
<keyword evidence="5 9" id="KW-1133">Transmembrane helix</keyword>
<feature type="transmembrane region" description="Helical" evidence="9">
    <location>
        <begin position="1094"/>
        <end position="1117"/>
    </location>
</feature>
<feature type="domain" description="Kazal-like" evidence="10">
    <location>
        <begin position="929"/>
        <end position="981"/>
    </location>
</feature>
<protein>
    <submittedName>
        <fullName evidence="11">Solute carrier organic anion transporter family like protein</fullName>
    </submittedName>
</protein>
<organism evidence="11 12">
    <name type="scientific">Argiope bruennichi</name>
    <name type="common">Wasp spider</name>
    <name type="synonym">Aranea bruennichi</name>
    <dbReference type="NCBI Taxonomy" id="94029"/>
    <lineage>
        <taxon>Eukaryota</taxon>
        <taxon>Metazoa</taxon>
        <taxon>Ecdysozoa</taxon>
        <taxon>Arthropoda</taxon>
        <taxon>Chelicerata</taxon>
        <taxon>Arachnida</taxon>
        <taxon>Araneae</taxon>
        <taxon>Araneomorphae</taxon>
        <taxon>Entelegynae</taxon>
        <taxon>Araneoidea</taxon>
        <taxon>Araneidae</taxon>
        <taxon>Argiope</taxon>
    </lineage>
</organism>
<dbReference type="GO" id="GO:0043252">
    <property type="term" value="P:sodium-independent organic anion transport"/>
    <property type="evidence" value="ECO:0007669"/>
    <property type="project" value="TreeGrafter"/>
</dbReference>
<dbReference type="InterPro" id="IPR036259">
    <property type="entry name" value="MFS_trans_sf"/>
</dbReference>
<dbReference type="PANTHER" id="PTHR11388:SF76">
    <property type="entry name" value="SOLUTE CARRIER ORGANIC ANION TRANSPORTER FAMILY MEMBER"/>
    <property type="match status" value="1"/>
</dbReference>
<keyword evidence="4 9" id="KW-0812">Transmembrane</keyword>
<evidence type="ECO:0000256" key="2">
    <source>
        <dbReference type="ARBA" id="ARBA00009657"/>
    </source>
</evidence>
<feature type="transmembrane region" description="Helical" evidence="9">
    <location>
        <begin position="678"/>
        <end position="703"/>
    </location>
</feature>
<feature type="compositionally biased region" description="Polar residues" evidence="8">
    <location>
        <begin position="222"/>
        <end position="234"/>
    </location>
</feature>
<dbReference type="GO" id="GO:0015347">
    <property type="term" value="F:sodium-independent organic anion transmembrane transporter activity"/>
    <property type="evidence" value="ECO:0007669"/>
    <property type="project" value="TreeGrafter"/>
</dbReference>
<dbReference type="GO" id="GO:0016323">
    <property type="term" value="C:basolateral plasma membrane"/>
    <property type="evidence" value="ECO:0007669"/>
    <property type="project" value="TreeGrafter"/>
</dbReference>
<dbReference type="InterPro" id="IPR002350">
    <property type="entry name" value="Kazal_dom"/>
</dbReference>
<dbReference type="NCBIfam" id="TIGR00805">
    <property type="entry name" value="oat"/>
    <property type="match status" value="1"/>
</dbReference>
<dbReference type="Proteomes" id="UP000807504">
    <property type="component" value="Unassembled WGS sequence"/>
</dbReference>
<feature type="transmembrane region" description="Helical" evidence="9">
    <location>
        <begin position="546"/>
        <end position="564"/>
    </location>
</feature>
<proteinExistence type="inferred from homology"/>
<comment type="subcellular location">
    <subcellularLocation>
        <location evidence="1">Cell membrane</location>
        <topology evidence="1">Multi-pass membrane protein</topology>
    </subcellularLocation>
</comment>
<accession>A0A8T0G1Z3</accession>